<dbReference type="Proteomes" id="UP000298337">
    <property type="component" value="Unassembled WGS sequence"/>
</dbReference>
<keyword evidence="3" id="KW-1185">Reference proteome</keyword>
<dbReference type="RefSeq" id="WP_135434090.1">
    <property type="nucleotide sequence ID" value="NZ_SRLA01000002.1"/>
</dbReference>
<name>A0A4Z0P9Y9_9BACT</name>
<sequence>MQLTKTQLMAALIGCSAAEADKYLAPINETLLKYRIYSPLRVAHFLAQIGHESCGLDYAREIASGAAYEGRKDLGNTQPGDGVRFRGRGLIQITGRANYYALGKAFGVDLIANPVLLEQPRLAALSAGWYWQSRNLNEMADGNFFVTITKRINGGRNGIEDRERRFLQAAKVLGIPGGVVPAPVA</sequence>
<dbReference type="PANTHER" id="PTHR34408:SF1">
    <property type="entry name" value="GLYCOSYL HYDROLASE FAMILY 19 DOMAIN-CONTAINING PROTEIN HI_1415"/>
    <property type="match status" value="1"/>
</dbReference>
<comment type="caution">
    <text evidence="2">The sequence shown here is derived from an EMBL/GenBank/DDBJ whole genome shotgun (WGS) entry which is preliminary data.</text>
</comment>
<evidence type="ECO:0000259" key="1">
    <source>
        <dbReference type="Pfam" id="PF00182"/>
    </source>
</evidence>
<dbReference type="GO" id="GO:0016998">
    <property type="term" value="P:cell wall macromolecule catabolic process"/>
    <property type="evidence" value="ECO:0007669"/>
    <property type="project" value="InterPro"/>
</dbReference>
<dbReference type="GO" id="GO:0006032">
    <property type="term" value="P:chitin catabolic process"/>
    <property type="evidence" value="ECO:0007669"/>
    <property type="project" value="InterPro"/>
</dbReference>
<dbReference type="Pfam" id="PF00182">
    <property type="entry name" value="Glyco_hydro_19"/>
    <property type="match status" value="1"/>
</dbReference>
<protein>
    <submittedName>
        <fullName evidence="2">Glycoside hydrolase family 19 protein</fullName>
    </submittedName>
</protein>
<dbReference type="EMBL" id="SRLA01000002">
    <property type="protein sequence ID" value="TGE08246.1"/>
    <property type="molecule type" value="Genomic_DNA"/>
</dbReference>
<feature type="domain" description="Glycoside hydrolase family 19 catalytic" evidence="1">
    <location>
        <begin position="49"/>
        <end position="135"/>
    </location>
</feature>
<dbReference type="InterPro" id="IPR023346">
    <property type="entry name" value="Lysozyme-like_dom_sf"/>
</dbReference>
<dbReference type="PANTHER" id="PTHR34408">
    <property type="entry name" value="FAMILY PROTEIN, PUTATIVE-RELATED"/>
    <property type="match status" value="1"/>
</dbReference>
<dbReference type="GO" id="GO:0004568">
    <property type="term" value="F:chitinase activity"/>
    <property type="evidence" value="ECO:0007669"/>
    <property type="project" value="InterPro"/>
</dbReference>
<dbReference type="InterPro" id="IPR000726">
    <property type="entry name" value="Glyco_hydro_19_cat"/>
</dbReference>
<keyword evidence="2" id="KW-0378">Hydrolase</keyword>
<evidence type="ECO:0000313" key="2">
    <source>
        <dbReference type="EMBL" id="TGE08246.1"/>
    </source>
</evidence>
<evidence type="ECO:0000313" key="3">
    <source>
        <dbReference type="Proteomes" id="UP000298337"/>
    </source>
</evidence>
<proteinExistence type="predicted"/>
<dbReference type="SUPFAM" id="SSF53955">
    <property type="entry name" value="Lysozyme-like"/>
    <property type="match status" value="1"/>
</dbReference>
<reference evidence="2 3" key="1">
    <citation type="submission" date="2019-04" db="EMBL/GenBank/DDBJ databases">
        <authorList>
            <person name="Feng G."/>
            <person name="Zhang J."/>
            <person name="Zhu H."/>
        </authorList>
    </citation>
    <scope>NUCLEOTIDE SEQUENCE [LARGE SCALE GENOMIC DNA]</scope>
    <source>
        <strain evidence="2 3">92R-1</strain>
    </source>
</reference>
<dbReference type="AlphaFoldDB" id="A0A4Z0P9Y9"/>
<gene>
    <name evidence="2" type="ORF">EU556_11020</name>
</gene>
<dbReference type="OrthoDB" id="882303at2"/>
<dbReference type="Gene3D" id="1.10.530.10">
    <property type="match status" value="1"/>
</dbReference>
<organism evidence="2 3">
    <name type="scientific">Hymenobacter fodinae</name>
    <dbReference type="NCBI Taxonomy" id="2510796"/>
    <lineage>
        <taxon>Bacteria</taxon>
        <taxon>Pseudomonadati</taxon>
        <taxon>Bacteroidota</taxon>
        <taxon>Cytophagia</taxon>
        <taxon>Cytophagales</taxon>
        <taxon>Hymenobacteraceae</taxon>
        <taxon>Hymenobacter</taxon>
    </lineage>
</organism>
<accession>A0A4Z0P9Y9</accession>
<dbReference type="InterPro" id="IPR052354">
    <property type="entry name" value="Cell_Wall_Dynamics_Protein"/>
</dbReference>